<sequence length="71" mass="8110">MSDTVFKTRWNYVVFPALLAVMWAVAPFRGLSKEYPFIDLAIMVVVTFSLACIYMLEPKSNKKATETVTEE</sequence>
<proteinExistence type="predicted"/>
<accession>A0A7X0LMY4</accession>
<comment type="caution">
    <text evidence="2">The sequence shown here is derived from an EMBL/GenBank/DDBJ whole genome shotgun (WGS) entry which is preliminary data.</text>
</comment>
<evidence type="ECO:0000313" key="3">
    <source>
        <dbReference type="Proteomes" id="UP000541810"/>
    </source>
</evidence>
<evidence type="ECO:0000256" key="1">
    <source>
        <dbReference type="SAM" id="Phobius"/>
    </source>
</evidence>
<dbReference type="Proteomes" id="UP000541810">
    <property type="component" value="Unassembled WGS sequence"/>
</dbReference>
<keyword evidence="1" id="KW-0812">Transmembrane</keyword>
<gene>
    <name evidence="2" type="ORF">HNQ40_003299</name>
</gene>
<reference evidence="2 3" key="1">
    <citation type="submission" date="2020-08" db="EMBL/GenBank/DDBJ databases">
        <title>Genomic Encyclopedia of Type Strains, Phase IV (KMG-IV): sequencing the most valuable type-strain genomes for metagenomic binning, comparative biology and taxonomic classification.</title>
        <authorList>
            <person name="Goeker M."/>
        </authorList>
    </citation>
    <scope>NUCLEOTIDE SEQUENCE [LARGE SCALE GENOMIC DNA]</scope>
    <source>
        <strain evidence="2 3">DSM 103725</strain>
    </source>
</reference>
<dbReference type="AlphaFoldDB" id="A0A7X0LMY4"/>
<protein>
    <submittedName>
        <fullName evidence="2">Putative membrane protein</fullName>
    </submittedName>
</protein>
<feature type="transmembrane region" description="Helical" evidence="1">
    <location>
        <begin position="37"/>
        <end position="56"/>
    </location>
</feature>
<feature type="transmembrane region" description="Helical" evidence="1">
    <location>
        <begin position="12"/>
        <end position="31"/>
    </location>
</feature>
<evidence type="ECO:0000313" key="2">
    <source>
        <dbReference type="EMBL" id="MBB6431493.1"/>
    </source>
</evidence>
<dbReference type="EMBL" id="JACHGY010000001">
    <property type="protein sequence ID" value="MBB6431493.1"/>
    <property type="molecule type" value="Genomic_DNA"/>
</dbReference>
<keyword evidence="1" id="KW-0472">Membrane</keyword>
<organism evidence="2 3">
    <name type="scientific">Algisphaera agarilytica</name>
    <dbReference type="NCBI Taxonomy" id="1385975"/>
    <lineage>
        <taxon>Bacteria</taxon>
        <taxon>Pseudomonadati</taxon>
        <taxon>Planctomycetota</taxon>
        <taxon>Phycisphaerae</taxon>
        <taxon>Phycisphaerales</taxon>
        <taxon>Phycisphaeraceae</taxon>
        <taxon>Algisphaera</taxon>
    </lineage>
</organism>
<keyword evidence="3" id="KW-1185">Reference proteome</keyword>
<name>A0A7X0LMY4_9BACT</name>
<keyword evidence="1" id="KW-1133">Transmembrane helix</keyword>